<name>H0E179_9ACTN</name>
<dbReference type="CDD" id="cd06170">
    <property type="entry name" value="LuxR_C_like"/>
    <property type="match status" value="1"/>
</dbReference>
<evidence type="ECO:0000256" key="3">
    <source>
        <dbReference type="PROSITE-ProRule" id="PRU00169"/>
    </source>
</evidence>
<dbReference type="Pfam" id="PF00072">
    <property type="entry name" value="Response_reg"/>
    <property type="match status" value="1"/>
</dbReference>
<reference evidence="6 7" key="1">
    <citation type="journal article" date="2013" name="Biodegradation">
        <title>Quantitative proteomic analysis of ibuprofen-degrading Patulibacter sp. strain I11.</title>
        <authorList>
            <person name="Almeida B."/>
            <person name="Kjeldal H."/>
            <person name="Lolas I."/>
            <person name="Knudsen A.D."/>
            <person name="Carvalho G."/>
            <person name="Nielsen K.L."/>
            <person name="Barreto Crespo M.T."/>
            <person name="Stensballe A."/>
            <person name="Nielsen J.L."/>
        </authorList>
    </citation>
    <scope>NUCLEOTIDE SEQUENCE [LARGE SCALE GENOMIC DNA]</scope>
    <source>
        <strain evidence="6 7">I11</strain>
    </source>
</reference>
<dbReference type="PANTHER" id="PTHR43214:SF43">
    <property type="entry name" value="TWO-COMPONENT RESPONSE REGULATOR"/>
    <property type="match status" value="1"/>
</dbReference>
<dbReference type="InterPro" id="IPR039420">
    <property type="entry name" value="WalR-like"/>
</dbReference>
<evidence type="ECO:0000256" key="1">
    <source>
        <dbReference type="ARBA" id="ARBA00022553"/>
    </source>
</evidence>
<dbReference type="InterPro" id="IPR000792">
    <property type="entry name" value="Tscrpt_reg_LuxR_C"/>
</dbReference>
<proteinExistence type="predicted"/>
<keyword evidence="2 6" id="KW-0238">DNA-binding</keyword>
<dbReference type="InterPro" id="IPR016032">
    <property type="entry name" value="Sig_transdc_resp-reg_C-effctor"/>
</dbReference>
<dbReference type="GO" id="GO:0006355">
    <property type="term" value="P:regulation of DNA-templated transcription"/>
    <property type="evidence" value="ECO:0007669"/>
    <property type="project" value="InterPro"/>
</dbReference>
<dbReference type="InterPro" id="IPR058245">
    <property type="entry name" value="NreC/VraR/RcsB-like_REC"/>
</dbReference>
<dbReference type="GO" id="GO:0003677">
    <property type="term" value="F:DNA binding"/>
    <property type="evidence" value="ECO:0007669"/>
    <property type="project" value="UniProtKB-KW"/>
</dbReference>
<dbReference type="Gene3D" id="3.40.50.2300">
    <property type="match status" value="1"/>
</dbReference>
<dbReference type="SUPFAM" id="SSF52172">
    <property type="entry name" value="CheY-like"/>
    <property type="match status" value="1"/>
</dbReference>
<feature type="domain" description="Response regulatory" evidence="5">
    <location>
        <begin position="17"/>
        <end position="133"/>
    </location>
</feature>
<dbReference type="PROSITE" id="PS50043">
    <property type="entry name" value="HTH_LUXR_2"/>
    <property type="match status" value="1"/>
</dbReference>
<dbReference type="InterPro" id="IPR011006">
    <property type="entry name" value="CheY-like_superfamily"/>
</dbReference>
<dbReference type="Pfam" id="PF00196">
    <property type="entry name" value="GerE"/>
    <property type="match status" value="1"/>
</dbReference>
<dbReference type="PANTHER" id="PTHR43214">
    <property type="entry name" value="TWO-COMPONENT RESPONSE REGULATOR"/>
    <property type="match status" value="1"/>
</dbReference>
<dbReference type="InterPro" id="IPR001789">
    <property type="entry name" value="Sig_transdc_resp-reg_receiver"/>
</dbReference>
<dbReference type="SMART" id="SM00421">
    <property type="entry name" value="HTH_LUXR"/>
    <property type="match status" value="1"/>
</dbReference>
<dbReference type="GO" id="GO:0000160">
    <property type="term" value="P:phosphorelay signal transduction system"/>
    <property type="evidence" value="ECO:0007669"/>
    <property type="project" value="InterPro"/>
</dbReference>
<dbReference type="PROSITE" id="PS50110">
    <property type="entry name" value="RESPONSE_REGULATORY"/>
    <property type="match status" value="1"/>
</dbReference>
<dbReference type="PROSITE" id="PS00622">
    <property type="entry name" value="HTH_LUXR_1"/>
    <property type="match status" value="1"/>
</dbReference>
<evidence type="ECO:0000259" key="5">
    <source>
        <dbReference type="PROSITE" id="PS50110"/>
    </source>
</evidence>
<evidence type="ECO:0000256" key="2">
    <source>
        <dbReference type="ARBA" id="ARBA00023125"/>
    </source>
</evidence>
<sequence length="228" mass="24510">MPGPETSSKPDGPPSVRIALADDHVIVRSGLRHVLEAEPGFEVVAEAGDVEAALRSVKAYKPDVLVLDLNMPGEPSLPAIPRIREQAPDTAIVVLTMQQDPAFAREALRSGAIGYVLKEAADDELVQAVALAKRGQTYLHPSLGARIAAEPPPSGPPDDLTPREIEVLRLIALGHTNSEIGEQLYLSVRTVESHRAHIQQKIRRSTRAELVRYALDHGLLDTGAADGD</sequence>
<accession>H0E179</accession>
<dbReference type="CDD" id="cd17535">
    <property type="entry name" value="REC_NarL-like"/>
    <property type="match status" value="1"/>
</dbReference>
<feature type="domain" description="HTH luxR-type" evidence="4">
    <location>
        <begin position="153"/>
        <end position="218"/>
    </location>
</feature>
<dbReference type="RefSeq" id="WP_007570609.1">
    <property type="nucleotide sequence ID" value="NZ_AGUD01000019.1"/>
</dbReference>
<comment type="caution">
    <text evidence="6">The sequence shown here is derived from an EMBL/GenBank/DDBJ whole genome shotgun (WGS) entry which is preliminary data.</text>
</comment>
<dbReference type="AlphaFoldDB" id="H0E179"/>
<dbReference type="OrthoDB" id="9808843at2"/>
<keyword evidence="1 3" id="KW-0597">Phosphoprotein</keyword>
<protein>
    <submittedName>
        <fullName evidence="6">DNA-binding response regulator LuxR family</fullName>
    </submittedName>
</protein>
<keyword evidence="7" id="KW-1185">Reference proteome</keyword>
<feature type="modified residue" description="4-aspartylphosphate" evidence="3">
    <location>
        <position position="68"/>
    </location>
</feature>
<dbReference type="SUPFAM" id="SSF46894">
    <property type="entry name" value="C-terminal effector domain of the bipartite response regulators"/>
    <property type="match status" value="1"/>
</dbReference>
<organism evidence="6 7">
    <name type="scientific">Patulibacter medicamentivorans</name>
    <dbReference type="NCBI Taxonomy" id="1097667"/>
    <lineage>
        <taxon>Bacteria</taxon>
        <taxon>Bacillati</taxon>
        <taxon>Actinomycetota</taxon>
        <taxon>Thermoleophilia</taxon>
        <taxon>Solirubrobacterales</taxon>
        <taxon>Patulibacteraceae</taxon>
        <taxon>Patulibacter</taxon>
    </lineage>
</organism>
<dbReference type="Proteomes" id="UP000005143">
    <property type="component" value="Unassembled WGS sequence"/>
</dbReference>
<evidence type="ECO:0000313" key="6">
    <source>
        <dbReference type="EMBL" id="EHN12518.1"/>
    </source>
</evidence>
<dbReference type="PRINTS" id="PR00038">
    <property type="entry name" value="HTHLUXR"/>
</dbReference>
<dbReference type="EMBL" id="AGUD01000019">
    <property type="protein sequence ID" value="EHN12518.1"/>
    <property type="molecule type" value="Genomic_DNA"/>
</dbReference>
<gene>
    <name evidence="6" type="ORF">PAI11_05410</name>
</gene>
<dbReference type="SMART" id="SM00448">
    <property type="entry name" value="REC"/>
    <property type="match status" value="1"/>
</dbReference>
<evidence type="ECO:0000313" key="7">
    <source>
        <dbReference type="Proteomes" id="UP000005143"/>
    </source>
</evidence>
<evidence type="ECO:0000259" key="4">
    <source>
        <dbReference type="PROSITE" id="PS50043"/>
    </source>
</evidence>